<dbReference type="GO" id="GO:0015846">
    <property type="term" value="P:polyamine transport"/>
    <property type="evidence" value="ECO:0007669"/>
    <property type="project" value="InterPro"/>
</dbReference>
<keyword evidence="5" id="KW-0574">Periplasm</keyword>
<dbReference type="GO" id="GO:0042597">
    <property type="term" value="C:periplasmic space"/>
    <property type="evidence" value="ECO:0007669"/>
    <property type="project" value="UniProtKB-SubCell"/>
</dbReference>
<dbReference type="SUPFAM" id="SSF53850">
    <property type="entry name" value="Periplasmic binding protein-like II"/>
    <property type="match status" value="1"/>
</dbReference>
<name>A0A928VQA6_9CYAN</name>
<dbReference type="CDD" id="cd13590">
    <property type="entry name" value="PBP2_PotD_PotF_like"/>
    <property type="match status" value="1"/>
</dbReference>
<organism evidence="7 8">
    <name type="scientific">Romeriopsis navalis LEGE 11480</name>
    <dbReference type="NCBI Taxonomy" id="2777977"/>
    <lineage>
        <taxon>Bacteria</taxon>
        <taxon>Bacillati</taxon>
        <taxon>Cyanobacteriota</taxon>
        <taxon>Cyanophyceae</taxon>
        <taxon>Leptolyngbyales</taxon>
        <taxon>Leptolyngbyaceae</taxon>
        <taxon>Romeriopsis</taxon>
        <taxon>Romeriopsis navalis</taxon>
    </lineage>
</organism>
<dbReference type="GO" id="GO:0019808">
    <property type="term" value="F:polyamine binding"/>
    <property type="evidence" value="ECO:0007669"/>
    <property type="project" value="InterPro"/>
</dbReference>
<gene>
    <name evidence="7" type="ORF">IQ266_10525</name>
</gene>
<dbReference type="PIRSF" id="PIRSF019574">
    <property type="entry name" value="Periplasmic_polyamine_BP"/>
    <property type="match status" value="1"/>
</dbReference>
<dbReference type="PROSITE" id="PS51257">
    <property type="entry name" value="PROKAR_LIPOPROTEIN"/>
    <property type="match status" value="1"/>
</dbReference>
<dbReference type="AlphaFoldDB" id="A0A928VQA6"/>
<protein>
    <submittedName>
        <fullName evidence="7">Spermidine/putrescine ABC transporter substrate-binding protein</fullName>
    </submittedName>
</protein>
<dbReference type="Pfam" id="PF13416">
    <property type="entry name" value="SBP_bac_8"/>
    <property type="match status" value="1"/>
</dbReference>
<comment type="similarity">
    <text evidence="2">Belongs to the bacterial solute-binding protein 1 family.</text>
</comment>
<dbReference type="PRINTS" id="PR00909">
    <property type="entry name" value="SPERMDNBNDNG"/>
</dbReference>
<dbReference type="InterPro" id="IPR006061">
    <property type="entry name" value="SBP_1_CS"/>
</dbReference>
<dbReference type="InterPro" id="IPR001188">
    <property type="entry name" value="Sperm_putr-bd"/>
</dbReference>
<evidence type="ECO:0000256" key="5">
    <source>
        <dbReference type="ARBA" id="ARBA00022764"/>
    </source>
</evidence>
<keyword evidence="8" id="KW-1185">Reference proteome</keyword>
<evidence type="ECO:0000313" key="7">
    <source>
        <dbReference type="EMBL" id="MBE9030164.1"/>
    </source>
</evidence>
<feature type="binding site" evidence="6">
    <location>
        <position position="99"/>
    </location>
    <ligand>
        <name>spermidine</name>
        <dbReference type="ChEBI" id="CHEBI:57834"/>
    </ligand>
</feature>
<evidence type="ECO:0000256" key="1">
    <source>
        <dbReference type="ARBA" id="ARBA00004418"/>
    </source>
</evidence>
<keyword evidence="4" id="KW-0732">Signal</keyword>
<sequence length="362" mass="40413">MFSRRRFIQNSLLGVAGASLSSCGWRLADIQNQAPMTASPDKLHIYTWSSYTDAPLIKAFKGETGVKGITEIMGSNEEMIAAFEAGKARMFSLLCPSDYAVELMHEKQYLRPIDETRVDDLDSLLPNLAKVGVIGGKRYSVPLTWGTTGLIYNSEKIPEPPTDWSYLWEHKEQLKRKMTLLDDPREVFGAVLHHLGHSQNTADMSQLKAAYDKLQELKPNIASFTTDAWREPLVAGDLWVAMGYSTDATDLMKENPKIRYVIPASGTNLWVDTMVIPVTAPNPESAYAWINYVTTPERAAELTAKLGYVPATQAAIDLLPEQVRQDPIKFPSQDVLARCETMQTLPPDVAAAIEKYWTQVKT</sequence>
<dbReference type="PANTHER" id="PTHR30222">
    <property type="entry name" value="SPERMIDINE/PUTRESCINE-BINDING PERIPLASMIC PROTEIN"/>
    <property type="match status" value="1"/>
</dbReference>
<evidence type="ECO:0000256" key="3">
    <source>
        <dbReference type="ARBA" id="ARBA00022448"/>
    </source>
</evidence>
<dbReference type="GO" id="GO:0055085">
    <property type="term" value="P:transmembrane transport"/>
    <property type="evidence" value="ECO:0007669"/>
    <property type="project" value="InterPro"/>
</dbReference>
<dbReference type="EMBL" id="JADEXQ010000030">
    <property type="protein sequence ID" value="MBE9030164.1"/>
    <property type="molecule type" value="Genomic_DNA"/>
</dbReference>
<accession>A0A928VQA6</accession>
<dbReference type="Proteomes" id="UP000625316">
    <property type="component" value="Unassembled WGS sequence"/>
</dbReference>
<dbReference type="Gene3D" id="3.40.190.10">
    <property type="entry name" value="Periplasmic binding protein-like II"/>
    <property type="match status" value="2"/>
</dbReference>
<keyword evidence="3" id="KW-0813">Transport</keyword>
<dbReference type="PROSITE" id="PS51318">
    <property type="entry name" value="TAT"/>
    <property type="match status" value="1"/>
</dbReference>
<proteinExistence type="inferred from homology"/>
<dbReference type="PANTHER" id="PTHR30222:SF17">
    <property type="entry name" value="SPERMIDINE_PUTRESCINE-BINDING PERIPLASMIC PROTEIN"/>
    <property type="match status" value="1"/>
</dbReference>
<dbReference type="InterPro" id="IPR006059">
    <property type="entry name" value="SBP"/>
</dbReference>
<dbReference type="PROSITE" id="PS01037">
    <property type="entry name" value="SBP_BACTERIAL_1"/>
    <property type="match status" value="1"/>
</dbReference>
<comment type="caution">
    <text evidence="7">The sequence shown here is derived from an EMBL/GenBank/DDBJ whole genome shotgun (WGS) entry which is preliminary data.</text>
</comment>
<evidence type="ECO:0000256" key="6">
    <source>
        <dbReference type="PIRSR" id="PIRSR019574-1"/>
    </source>
</evidence>
<comment type="subcellular location">
    <subcellularLocation>
        <location evidence="1">Periplasm</location>
    </subcellularLocation>
</comment>
<evidence type="ECO:0000313" key="8">
    <source>
        <dbReference type="Proteomes" id="UP000625316"/>
    </source>
</evidence>
<reference evidence="7" key="1">
    <citation type="submission" date="2020-10" db="EMBL/GenBank/DDBJ databases">
        <authorList>
            <person name="Castelo-Branco R."/>
            <person name="Eusebio N."/>
            <person name="Adriana R."/>
            <person name="Vieira A."/>
            <person name="Brugerolle De Fraissinette N."/>
            <person name="Rezende De Castro R."/>
            <person name="Schneider M.P."/>
            <person name="Vasconcelos V."/>
            <person name="Leao P.N."/>
        </authorList>
    </citation>
    <scope>NUCLEOTIDE SEQUENCE</scope>
    <source>
        <strain evidence="7">LEGE 11480</strain>
    </source>
</reference>
<feature type="binding site" evidence="6">
    <location>
        <begin position="183"/>
        <end position="186"/>
    </location>
    <ligand>
        <name>spermidine</name>
        <dbReference type="ChEBI" id="CHEBI:57834"/>
    </ligand>
</feature>
<dbReference type="InterPro" id="IPR006311">
    <property type="entry name" value="TAT_signal"/>
</dbReference>
<evidence type="ECO:0000256" key="2">
    <source>
        <dbReference type="ARBA" id="ARBA00008520"/>
    </source>
</evidence>
<evidence type="ECO:0000256" key="4">
    <source>
        <dbReference type="ARBA" id="ARBA00022729"/>
    </source>
</evidence>